<keyword evidence="2" id="KW-0677">Repeat</keyword>
<dbReference type="InterPro" id="IPR015915">
    <property type="entry name" value="Kelch-typ_b-propeller"/>
</dbReference>
<dbReference type="SMART" id="SM00612">
    <property type="entry name" value="Kelch"/>
    <property type="match status" value="3"/>
</dbReference>
<dbReference type="Proteomes" id="UP000245207">
    <property type="component" value="Unassembled WGS sequence"/>
</dbReference>
<keyword evidence="1" id="KW-0880">Kelch repeat</keyword>
<feature type="compositionally biased region" description="Basic and acidic residues" evidence="3">
    <location>
        <begin position="33"/>
        <end position="44"/>
    </location>
</feature>
<evidence type="ECO:0000313" key="4">
    <source>
        <dbReference type="EMBL" id="PWA87172.1"/>
    </source>
</evidence>
<evidence type="ECO:0000256" key="2">
    <source>
        <dbReference type="ARBA" id="ARBA00022737"/>
    </source>
</evidence>
<dbReference type="STRING" id="35608.A0A2U1PN70"/>
<evidence type="ECO:0000256" key="1">
    <source>
        <dbReference type="ARBA" id="ARBA00022441"/>
    </source>
</evidence>
<dbReference type="Pfam" id="PF01344">
    <property type="entry name" value="Kelch_1"/>
    <property type="match status" value="2"/>
</dbReference>
<dbReference type="InterPro" id="IPR052439">
    <property type="entry name" value="F-box/Kelch-repeat"/>
</dbReference>
<protein>
    <submittedName>
        <fullName evidence="4">Galactose oxidase, beta-propeller</fullName>
    </submittedName>
</protein>
<evidence type="ECO:0000313" key="5">
    <source>
        <dbReference type="Proteomes" id="UP000245207"/>
    </source>
</evidence>
<keyword evidence="5" id="KW-1185">Reference proteome</keyword>
<name>A0A2U1PN70_ARTAN</name>
<evidence type="ECO:0000256" key="3">
    <source>
        <dbReference type="SAM" id="MobiDB-lite"/>
    </source>
</evidence>
<dbReference type="PANTHER" id="PTHR46122">
    <property type="entry name" value="GALACTOSE OXIDASE/KELCH REPEAT PROTEIN-RELATED"/>
    <property type="match status" value="1"/>
</dbReference>
<feature type="compositionally biased region" description="Low complexity" evidence="3">
    <location>
        <begin position="1"/>
        <end position="15"/>
    </location>
</feature>
<dbReference type="EMBL" id="PKPP01000940">
    <property type="protein sequence ID" value="PWA87172.1"/>
    <property type="molecule type" value="Genomic_DNA"/>
</dbReference>
<dbReference type="SUPFAM" id="SSF117281">
    <property type="entry name" value="Kelch motif"/>
    <property type="match status" value="1"/>
</dbReference>
<comment type="caution">
    <text evidence="4">The sequence shown here is derived from an EMBL/GenBank/DDBJ whole genome shotgun (WGS) entry which is preliminary data.</text>
</comment>
<organism evidence="4 5">
    <name type="scientific">Artemisia annua</name>
    <name type="common">Sweet wormwood</name>
    <dbReference type="NCBI Taxonomy" id="35608"/>
    <lineage>
        <taxon>Eukaryota</taxon>
        <taxon>Viridiplantae</taxon>
        <taxon>Streptophyta</taxon>
        <taxon>Embryophyta</taxon>
        <taxon>Tracheophyta</taxon>
        <taxon>Spermatophyta</taxon>
        <taxon>Magnoliopsida</taxon>
        <taxon>eudicotyledons</taxon>
        <taxon>Gunneridae</taxon>
        <taxon>Pentapetalae</taxon>
        <taxon>asterids</taxon>
        <taxon>campanulids</taxon>
        <taxon>Asterales</taxon>
        <taxon>Asteraceae</taxon>
        <taxon>Asteroideae</taxon>
        <taxon>Anthemideae</taxon>
        <taxon>Artemisiinae</taxon>
        <taxon>Artemisia</taxon>
    </lineage>
</organism>
<accession>A0A2U1PN70</accession>
<dbReference type="OrthoDB" id="1468736at2759"/>
<feature type="compositionally biased region" description="Acidic residues" evidence="3">
    <location>
        <begin position="20"/>
        <end position="32"/>
    </location>
</feature>
<sequence>MDQESISQCASSSISKNDETESLEDNDNENESIESRKGKRHMENNEDENVDSARKISKKDDLELQIGFGGFPIDALSRQESGSSSRQIYKKPHEVELRLGTSVVPMIPPPQLVNIYDLNADADPLLDALGQDPSIICLARCPSNDKLVEHWVYFSCNVKLNWEAFDPICNQWMCLPEGNANEIFKGLDKESMTVGTQLLVLDNGLEGQIIYKYNLLTNSWSLGHPMNTPRCLFGSASLGNIAIFAGGVDRKGKILDVVEHYDSETEAWETHPSLLKPRKMASGVFMDNKFYLIGGIGLDMKSLKCGEVYSKSNNKWDTIGRLPESTHNINGWGMALRGCGERVIVIGGPRATSDTHVAIYSWIPSEGPPQWMMIGWKKSDNFVYNCAIMGC</sequence>
<dbReference type="GO" id="GO:0005634">
    <property type="term" value="C:nucleus"/>
    <property type="evidence" value="ECO:0007669"/>
    <property type="project" value="UniProtKB-ARBA"/>
</dbReference>
<dbReference type="InterPro" id="IPR006652">
    <property type="entry name" value="Kelch_1"/>
</dbReference>
<gene>
    <name evidence="4" type="ORF">CTI12_AA134370</name>
</gene>
<proteinExistence type="predicted"/>
<dbReference type="AlphaFoldDB" id="A0A2U1PN70"/>
<dbReference type="Gene3D" id="2.120.10.80">
    <property type="entry name" value="Kelch-type beta propeller"/>
    <property type="match status" value="1"/>
</dbReference>
<feature type="region of interest" description="Disordered" evidence="3">
    <location>
        <begin position="1"/>
        <end position="56"/>
    </location>
</feature>
<reference evidence="4 5" key="1">
    <citation type="journal article" date="2018" name="Mol. Plant">
        <title>The genome of Artemisia annua provides insight into the evolution of Asteraceae family and artemisinin biosynthesis.</title>
        <authorList>
            <person name="Shen Q."/>
            <person name="Zhang L."/>
            <person name="Liao Z."/>
            <person name="Wang S."/>
            <person name="Yan T."/>
            <person name="Shi P."/>
            <person name="Liu M."/>
            <person name="Fu X."/>
            <person name="Pan Q."/>
            <person name="Wang Y."/>
            <person name="Lv Z."/>
            <person name="Lu X."/>
            <person name="Zhang F."/>
            <person name="Jiang W."/>
            <person name="Ma Y."/>
            <person name="Chen M."/>
            <person name="Hao X."/>
            <person name="Li L."/>
            <person name="Tang Y."/>
            <person name="Lv G."/>
            <person name="Zhou Y."/>
            <person name="Sun X."/>
            <person name="Brodelius P.E."/>
            <person name="Rose J.K.C."/>
            <person name="Tang K."/>
        </authorList>
    </citation>
    <scope>NUCLEOTIDE SEQUENCE [LARGE SCALE GENOMIC DNA]</scope>
    <source>
        <strain evidence="5">cv. Huhao1</strain>
        <tissue evidence="4">Leaf</tissue>
    </source>
</reference>
<dbReference type="PANTHER" id="PTHR46122:SF2">
    <property type="entry name" value="F-BOX_KELCH-REPEAT PROTEIN SKIP11"/>
    <property type="match status" value="1"/>
</dbReference>